<proteinExistence type="predicted"/>
<dbReference type="InParanoid" id="A5DSX1"/>
<dbReference type="Proteomes" id="UP000001996">
    <property type="component" value="Unassembled WGS sequence"/>
</dbReference>
<protein>
    <submittedName>
        <fullName evidence="2">Uncharacterized protein</fullName>
    </submittedName>
</protein>
<dbReference type="EMBL" id="CH981524">
    <property type="protein sequence ID" value="EDK42279.1"/>
    <property type="molecule type" value="Genomic_DNA"/>
</dbReference>
<dbReference type="GeneID" id="5235174"/>
<organism evidence="2 3">
    <name type="scientific">Lodderomyces elongisporus (strain ATCC 11503 / CBS 2605 / JCM 1781 / NBRC 1676 / NRRL YB-4239)</name>
    <name type="common">Yeast</name>
    <name type="synonym">Saccharomyces elongisporus</name>
    <dbReference type="NCBI Taxonomy" id="379508"/>
    <lineage>
        <taxon>Eukaryota</taxon>
        <taxon>Fungi</taxon>
        <taxon>Dikarya</taxon>
        <taxon>Ascomycota</taxon>
        <taxon>Saccharomycotina</taxon>
        <taxon>Pichiomycetes</taxon>
        <taxon>Debaryomycetaceae</taxon>
        <taxon>Candida/Lodderomyces clade</taxon>
        <taxon>Lodderomyces</taxon>
    </lineage>
</organism>
<evidence type="ECO:0000313" key="3">
    <source>
        <dbReference type="Proteomes" id="UP000001996"/>
    </source>
</evidence>
<gene>
    <name evidence="2" type="ORF">LELG_00457</name>
</gene>
<reference evidence="2 3" key="1">
    <citation type="journal article" date="2009" name="Nature">
        <title>Evolution of pathogenicity and sexual reproduction in eight Candida genomes.</title>
        <authorList>
            <person name="Butler G."/>
            <person name="Rasmussen M.D."/>
            <person name="Lin M.F."/>
            <person name="Santos M.A."/>
            <person name="Sakthikumar S."/>
            <person name="Munro C.A."/>
            <person name="Rheinbay E."/>
            <person name="Grabherr M."/>
            <person name="Forche A."/>
            <person name="Reedy J.L."/>
            <person name="Agrafioti I."/>
            <person name="Arnaud M.B."/>
            <person name="Bates S."/>
            <person name="Brown A.J."/>
            <person name="Brunke S."/>
            <person name="Costanzo M.C."/>
            <person name="Fitzpatrick D.A."/>
            <person name="de Groot P.W."/>
            <person name="Harris D."/>
            <person name="Hoyer L.L."/>
            <person name="Hube B."/>
            <person name="Klis F.M."/>
            <person name="Kodira C."/>
            <person name="Lennard N."/>
            <person name="Logue M.E."/>
            <person name="Martin R."/>
            <person name="Neiman A.M."/>
            <person name="Nikolaou E."/>
            <person name="Quail M.A."/>
            <person name="Quinn J."/>
            <person name="Santos M.C."/>
            <person name="Schmitzberger F.F."/>
            <person name="Sherlock G."/>
            <person name="Shah P."/>
            <person name="Silverstein K.A."/>
            <person name="Skrzypek M.S."/>
            <person name="Soll D."/>
            <person name="Staggs R."/>
            <person name="Stansfield I."/>
            <person name="Stumpf M.P."/>
            <person name="Sudbery P.E."/>
            <person name="Srikantha T."/>
            <person name="Zeng Q."/>
            <person name="Berman J."/>
            <person name="Berriman M."/>
            <person name="Heitman J."/>
            <person name="Gow N.A."/>
            <person name="Lorenz M.C."/>
            <person name="Birren B.W."/>
            <person name="Kellis M."/>
            <person name="Cuomo C.A."/>
        </authorList>
    </citation>
    <scope>NUCLEOTIDE SEQUENCE [LARGE SCALE GENOMIC DNA]</scope>
    <source>
        <strain evidence="3">ATCC 11503 / BCRC 21390 / CBS 2605 / JCM 1781 / NBRC 1676 / NRRL YB-4239</strain>
    </source>
</reference>
<dbReference type="OMA" id="KTMVHPQ"/>
<feature type="compositionally biased region" description="Basic and acidic residues" evidence="1">
    <location>
        <begin position="126"/>
        <end position="136"/>
    </location>
</feature>
<evidence type="ECO:0000256" key="1">
    <source>
        <dbReference type="SAM" id="MobiDB-lite"/>
    </source>
</evidence>
<keyword evidence="3" id="KW-1185">Reference proteome</keyword>
<dbReference type="AlphaFoldDB" id="A5DSX1"/>
<feature type="compositionally biased region" description="Low complexity" evidence="1">
    <location>
        <begin position="32"/>
        <end position="50"/>
    </location>
</feature>
<feature type="region of interest" description="Disordered" evidence="1">
    <location>
        <begin position="1"/>
        <end position="50"/>
    </location>
</feature>
<feature type="compositionally biased region" description="Basic and acidic residues" evidence="1">
    <location>
        <begin position="265"/>
        <end position="286"/>
    </location>
</feature>
<evidence type="ECO:0000313" key="2">
    <source>
        <dbReference type="EMBL" id="EDK42279.1"/>
    </source>
</evidence>
<feature type="compositionally biased region" description="Polar residues" evidence="1">
    <location>
        <begin position="1"/>
        <end position="21"/>
    </location>
</feature>
<accession>A5DSX1</accession>
<sequence>MGSSASKQSGRILSKTASENLTKPIHRTNANPLLHQHQQHPQQHQQQVPQTQSLLRNELHHLNTSYPLNGANSEGTAPTHVEDKQPETAFGANTSTSFDPAYLHKKLNSPQVQLPQLQQIPQETVPEGKDGGDPHELGTSTYEPSFIDSINKLGKQIKTHEHKLSKSDLNALAVRQLRSRKAQYDMGEKEVKAQMGQSANHLHNLQHELQKTMVHPQTLTAILRDLKDPKVDNGTIIGDYQLKPTFLAELGSIYSVPTNVVPVEDETKPDEVGHKVQVPKERKMTDDIEDGAPDGPERVNKETFDKLKKRLSIDD</sequence>
<name>A5DSX1_LODEL</name>
<feature type="region of interest" description="Disordered" evidence="1">
    <location>
        <begin position="123"/>
        <end position="142"/>
    </location>
</feature>
<feature type="region of interest" description="Disordered" evidence="1">
    <location>
        <begin position="264"/>
        <end position="303"/>
    </location>
</feature>
<dbReference type="HOGENOM" id="CLU_1001147_0_0_1"/>
<dbReference type="eggNOG" id="ENOG502RQ1B">
    <property type="taxonomic scope" value="Eukaryota"/>
</dbReference>
<dbReference type="VEuPathDB" id="FungiDB:LELG_00457"/>
<dbReference type="KEGG" id="lel:PVL30_000446"/>
<dbReference type="OrthoDB" id="4078061at2759"/>